<comment type="caution">
    <text evidence="2">The sequence shown here is derived from an EMBL/GenBank/DDBJ whole genome shotgun (WGS) entry which is preliminary data.</text>
</comment>
<dbReference type="PANTHER" id="PTHR43677">
    <property type="entry name" value="SHORT-CHAIN DEHYDROGENASE/REDUCTASE"/>
    <property type="match status" value="1"/>
</dbReference>
<protein>
    <recommendedName>
        <fullName evidence="1">Alcohol dehydrogenase-like N-terminal domain-containing protein</fullName>
    </recommendedName>
</protein>
<reference evidence="2 3" key="1">
    <citation type="submission" date="2024-09" db="EMBL/GenBank/DDBJ databases">
        <title>Genome sequencing and assembly of Phytophthora oleae, isolate VK10A, causative agent of rot of olive drupes.</title>
        <authorList>
            <person name="Conti Taguali S."/>
            <person name="Riolo M."/>
            <person name="La Spada F."/>
            <person name="Cacciola S.O."/>
            <person name="Dionisio G."/>
        </authorList>
    </citation>
    <scope>NUCLEOTIDE SEQUENCE [LARGE SCALE GENOMIC DNA]</scope>
    <source>
        <strain evidence="2 3">VK10A</strain>
    </source>
</reference>
<dbReference type="Gene3D" id="3.90.180.10">
    <property type="entry name" value="Medium-chain alcohol dehydrogenases, catalytic domain"/>
    <property type="match status" value="1"/>
</dbReference>
<dbReference type="InterPro" id="IPR013154">
    <property type="entry name" value="ADH-like_N"/>
</dbReference>
<accession>A0ABD3FRP3</accession>
<dbReference type="Pfam" id="PF08240">
    <property type="entry name" value="ADH_N"/>
    <property type="match status" value="1"/>
</dbReference>
<dbReference type="AlphaFoldDB" id="A0ABD3FRP3"/>
<gene>
    <name evidence="2" type="ORF">V7S43_006382</name>
</gene>
<dbReference type="EMBL" id="JBIMZQ010000011">
    <property type="protein sequence ID" value="KAL3668289.1"/>
    <property type="molecule type" value="Genomic_DNA"/>
</dbReference>
<sequence length="152" mass="15678">MFMVLVQTKYCGINASDINASDINYTNGAYWPGVQPPFDCGFEALGIVLEVGPGVTNLKMGDAVASTSYGAFAEHLVAKAKFLIKVPAAVPAVLLNIVCGLTTSMALEYVGEMNHGETVLITAAAGATGQTAVQLAKLGGNHVIGTCDWGGI</sequence>
<evidence type="ECO:0000259" key="1">
    <source>
        <dbReference type="Pfam" id="PF08240"/>
    </source>
</evidence>
<evidence type="ECO:0000313" key="3">
    <source>
        <dbReference type="Proteomes" id="UP001632037"/>
    </source>
</evidence>
<feature type="domain" description="Alcohol dehydrogenase-like N-terminal" evidence="1">
    <location>
        <begin position="4"/>
        <end position="87"/>
    </location>
</feature>
<dbReference type="Gene3D" id="3.40.50.720">
    <property type="entry name" value="NAD(P)-binding Rossmann-like Domain"/>
    <property type="match status" value="1"/>
</dbReference>
<dbReference type="SUPFAM" id="SSF50129">
    <property type="entry name" value="GroES-like"/>
    <property type="match status" value="1"/>
</dbReference>
<dbReference type="SUPFAM" id="SSF51735">
    <property type="entry name" value="NAD(P)-binding Rossmann-fold domains"/>
    <property type="match status" value="1"/>
</dbReference>
<dbReference type="InterPro" id="IPR051397">
    <property type="entry name" value="Zn-ADH-like_protein"/>
</dbReference>
<proteinExistence type="predicted"/>
<dbReference type="InterPro" id="IPR036291">
    <property type="entry name" value="NAD(P)-bd_dom_sf"/>
</dbReference>
<name>A0ABD3FRP3_9STRA</name>
<keyword evidence="3" id="KW-1185">Reference proteome</keyword>
<dbReference type="InterPro" id="IPR011032">
    <property type="entry name" value="GroES-like_sf"/>
</dbReference>
<dbReference type="Proteomes" id="UP001632037">
    <property type="component" value="Unassembled WGS sequence"/>
</dbReference>
<organism evidence="2 3">
    <name type="scientific">Phytophthora oleae</name>
    <dbReference type="NCBI Taxonomy" id="2107226"/>
    <lineage>
        <taxon>Eukaryota</taxon>
        <taxon>Sar</taxon>
        <taxon>Stramenopiles</taxon>
        <taxon>Oomycota</taxon>
        <taxon>Peronosporomycetes</taxon>
        <taxon>Peronosporales</taxon>
        <taxon>Peronosporaceae</taxon>
        <taxon>Phytophthora</taxon>
    </lineage>
</organism>
<evidence type="ECO:0000313" key="2">
    <source>
        <dbReference type="EMBL" id="KAL3668289.1"/>
    </source>
</evidence>
<dbReference type="PANTHER" id="PTHR43677:SF3">
    <property type="entry name" value="PROSTAGLANDIN REDUCTASE 3"/>
    <property type="match status" value="1"/>
</dbReference>